<feature type="compositionally biased region" description="Low complexity" evidence="13">
    <location>
        <begin position="97"/>
        <end position="112"/>
    </location>
</feature>
<keyword evidence="5 11" id="KW-0238">DNA-binding</keyword>
<name>A0A6A0H167_HYAAZ</name>
<organism evidence="15">
    <name type="scientific">Hyalella azteca</name>
    <name type="common">Amphipod</name>
    <dbReference type="NCBI Taxonomy" id="294128"/>
    <lineage>
        <taxon>Eukaryota</taxon>
        <taxon>Metazoa</taxon>
        <taxon>Ecdysozoa</taxon>
        <taxon>Arthropoda</taxon>
        <taxon>Crustacea</taxon>
        <taxon>Multicrustacea</taxon>
        <taxon>Malacostraca</taxon>
        <taxon>Eumalacostraca</taxon>
        <taxon>Peracarida</taxon>
        <taxon>Amphipoda</taxon>
        <taxon>Senticaudata</taxon>
        <taxon>Talitrida</taxon>
        <taxon>Talitroidea</taxon>
        <taxon>Hyalellidae</taxon>
        <taxon>Hyalella</taxon>
    </lineage>
</organism>
<dbReference type="AlphaFoldDB" id="A0A6A0H167"/>
<dbReference type="InterPro" id="IPR009057">
    <property type="entry name" value="Homeodomain-like_sf"/>
</dbReference>
<keyword evidence="4" id="KW-0805">Transcription regulation</keyword>
<keyword evidence="3" id="KW-0217">Developmental protein</keyword>
<dbReference type="Gene3D" id="1.10.10.60">
    <property type="entry name" value="Homeodomain-like"/>
    <property type="match status" value="1"/>
</dbReference>
<feature type="compositionally biased region" description="Low complexity" evidence="13">
    <location>
        <begin position="164"/>
        <end position="178"/>
    </location>
</feature>
<keyword evidence="7" id="KW-0804">Transcription</keyword>
<dbReference type="InterPro" id="IPR050394">
    <property type="entry name" value="Homeobox_NK-like"/>
</dbReference>
<evidence type="ECO:0000256" key="12">
    <source>
        <dbReference type="RuleBase" id="RU000682"/>
    </source>
</evidence>
<evidence type="ECO:0000256" key="1">
    <source>
        <dbReference type="ARBA" id="ARBA00004123"/>
    </source>
</evidence>
<evidence type="ECO:0000256" key="8">
    <source>
        <dbReference type="ARBA" id="ARBA00023242"/>
    </source>
</evidence>
<feature type="compositionally biased region" description="Gly residues" evidence="13">
    <location>
        <begin position="192"/>
        <end position="203"/>
    </location>
</feature>
<comment type="subcellular location">
    <subcellularLocation>
        <location evidence="1 11 12">Nucleus</location>
    </subcellularLocation>
</comment>
<evidence type="ECO:0000256" key="13">
    <source>
        <dbReference type="SAM" id="MobiDB-lite"/>
    </source>
</evidence>
<evidence type="ECO:0000259" key="14">
    <source>
        <dbReference type="PROSITE" id="PS50071"/>
    </source>
</evidence>
<comment type="caution">
    <text evidence="15">The sequence shown here is derived from an EMBL/GenBank/DDBJ whole genome shotgun (WGS) entry which is preliminary data.</text>
</comment>
<reference evidence="15" key="2">
    <citation type="journal article" date="2018" name="Environ. Sci. Technol.">
        <title>The Toxicogenome of Hyalella azteca: A Model for Sediment Ecotoxicology and Evolutionary Toxicology.</title>
        <authorList>
            <person name="Poynton H.C."/>
            <person name="Hasenbein S."/>
            <person name="Benoit J.B."/>
            <person name="Sepulveda M.S."/>
            <person name="Poelchau M.F."/>
            <person name="Hughes D.S.T."/>
            <person name="Murali S.C."/>
            <person name="Chen S."/>
            <person name="Glastad K.M."/>
            <person name="Goodisman M.A.D."/>
            <person name="Werren J.H."/>
            <person name="Vineis J.H."/>
            <person name="Bowen J.L."/>
            <person name="Friedrich M."/>
            <person name="Jones J."/>
            <person name="Robertson H.M."/>
            <person name="Feyereisen R."/>
            <person name="Mechler-Hickson A."/>
            <person name="Mathers N."/>
            <person name="Lee C.E."/>
            <person name="Colbourne J.K."/>
            <person name="Biales A."/>
            <person name="Johnston J.S."/>
            <person name="Wellborn G.A."/>
            <person name="Rosendale A.J."/>
            <person name="Cridge A.G."/>
            <person name="Munoz-Torres M.C."/>
            <person name="Bain P.A."/>
            <person name="Manny A.R."/>
            <person name="Major K.M."/>
            <person name="Lambert F.N."/>
            <person name="Vulpe C.D."/>
            <person name="Tuck P."/>
            <person name="Blalock B.J."/>
            <person name="Lin Y.Y."/>
            <person name="Smith M.E."/>
            <person name="Ochoa-Acuna H."/>
            <person name="Chen M.M."/>
            <person name="Childers C.P."/>
            <person name="Qu J."/>
            <person name="Dugan S."/>
            <person name="Lee S.L."/>
            <person name="Chao H."/>
            <person name="Dinh H."/>
            <person name="Han Y."/>
            <person name="Doddapaneni H."/>
            <person name="Worley K.C."/>
            <person name="Muzny D.M."/>
            <person name="Gibbs R.A."/>
            <person name="Richards S."/>
        </authorList>
    </citation>
    <scope>NUCLEOTIDE SEQUENCE</scope>
    <source>
        <strain evidence="15">HAZT.00-mixed</strain>
        <tissue evidence="15">Whole organism</tissue>
    </source>
</reference>
<dbReference type="PANTHER" id="PTHR24340:SF41">
    <property type="entry name" value="MUSCLE-SPECIFIC HOMEOBOX PROTEIN TINMAN-RELATED"/>
    <property type="match status" value="1"/>
</dbReference>
<protein>
    <recommendedName>
        <fullName evidence="10">Homeobox protein ceh-24</fullName>
    </recommendedName>
</protein>
<dbReference type="PROSITE" id="PS00027">
    <property type="entry name" value="HOMEOBOX_1"/>
    <property type="match status" value="1"/>
</dbReference>
<comment type="similarity">
    <text evidence="2">Belongs to the NK-2 homeobox family.</text>
</comment>
<dbReference type="GO" id="GO:0005634">
    <property type="term" value="C:nucleus"/>
    <property type="evidence" value="ECO:0007669"/>
    <property type="project" value="UniProtKB-SubCell"/>
</dbReference>
<feature type="DNA-binding region" description="Homeobox" evidence="11">
    <location>
        <begin position="28"/>
        <end position="87"/>
    </location>
</feature>
<evidence type="ECO:0000256" key="5">
    <source>
        <dbReference type="ARBA" id="ARBA00023125"/>
    </source>
</evidence>
<evidence type="ECO:0000256" key="9">
    <source>
        <dbReference type="ARBA" id="ARBA00057950"/>
    </source>
</evidence>
<keyword evidence="8 11" id="KW-0539">Nucleus</keyword>
<proteinExistence type="inferred from homology"/>
<dbReference type="PANTHER" id="PTHR24340">
    <property type="entry name" value="HOMEOBOX PROTEIN NKX"/>
    <property type="match status" value="1"/>
</dbReference>
<dbReference type="FunFam" id="1.10.10.60:FF:000296">
    <property type="entry name" value="Scarecrow, isoform A"/>
    <property type="match status" value="1"/>
</dbReference>
<dbReference type="PROSITE" id="PS50071">
    <property type="entry name" value="HOMEOBOX_2"/>
    <property type="match status" value="1"/>
</dbReference>
<evidence type="ECO:0000256" key="4">
    <source>
        <dbReference type="ARBA" id="ARBA00023015"/>
    </source>
</evidence>
<evidence type="ECO:0000256" key="6">
    <source>
        <dbReference type="ARBA" id="ARBA00023155"/>
    </source>
</evidence>
<dbReference type="InterPro" id="IPR017970">
    <property type="entry name" value="Homeobox_CS"/>
</dbReference>
<dbReference type="GO" id="GO:0000978">
    <property type="term" value="F:RNA polymerase II cis-regulatory region sequence-specific DNA binding"/>
    <property type="evidence" value="ECO:0007669"/>
    <property type="project" value="TreeGrafter"/>
</dbReference>
<comment type="function">
    <text evidence="9">Probable transcriptional regulator that is required in neural development for the normal formation of sublateral cholinergic motor neuron processes. Plays a role in regulating the expression of acetylcholine transporter protein unc-17 in the sublateral processes. In particular, it is required in sublateral motor neurons for a left-right turning behavior that occurs during the lethargus phase of the normal sleep process called 'flipping'. During 'flipping' animals rotate 180 degrees about their longitudinal axis.</text>
</comment>
<feature type="compositionally biased region" description="Low complexity" evidence="13">
    <location>
        <begin position="119"/>
        <end position="152"/>
    </location>
</feature>
<evidence type="ECO:0000256" key="2">
    <source>
        <dbReference type="ARBA" id="ARBA00005661"/>
    </source>
</evidence>
<dbReference type="SUPFAM" id="SSF46689">
    <property type="entry name" value="Homeodomain-like"/>
    <property type="match status" value="1"/>
</dbReference>
<dbReference type="InterPro" id="IPR001356">
    <property type="entry name" value="HD"/>
</dbReference>
<evidence type="ECO:0000256" key="7">
    <source>
        <dbReference type="ARBA" id="ARBA00023163"/>
    </source>
</evidence>
<dbReference type="Proteomes" id="UP000711488">
    <property type="component" value="Unassembled WGS sequence"/>
</dbReference>
<dbReference type="Pfam" id="PF00046">
    <property type="entry name" value="Homeodomain"/>
    <property type="match status" value="1"/>
</dbReference>
<reference evidence="15" key="3">
    <citation type="submission" date="2019-06" db="EMBL/GenBank/DDBJ databases">
        <authorList>
            <person name="Poynton C."/>
            <person name="Hasenbein S."/>
            <person name="Benoit J.B."/>
            <person name="Sepulveda M.S."/>
            <person name="Poelchau M.F."/>
            <person name="Murali S.C."/>
            <person name="Chen S."/>
            <person name="Glastad K.M."/>
            <person name="Werren J.H."/>
            <person name="Vineis J.H."/>
            <person name="Bowen J.L."/>
            <person name="Friedrich M."/>
            <person name="Jones J."/>
            <person name="Robertson H.M."/>
            <person name="Feyereisen R."/>
            <person name="Mechler-Hickson A."/>
            <person name="Mathers N."/>
            <person name="Lee C.E."/>
            <person name="Colbourne J.K."/>
            <person name="Biales A."/>
            <person name="Johnston J.S."/>
            <person name="Wellborn G.A."/>
            <person name="Rosendale A.J."/>
            <person name="Cridge A.G."/>
            <person name="Munoz-Torres M.C."/>
            <person name="Bain P.A."/>
            <person name="Manny A.R."/>
            <person name="Major K.M."/>
            <person name="Lambert F.N."/>
            <person name="Vulpe C.D."/>
            <person name="Tuck P."/>
            <person name="Blalock B.J."/>
            <person name="Lin Y.-Y."/>
            <person name="Smith M.E."/>
            <person name="Ochoa-Acuna H."/>
            <person name="Chen M.-J.M."/>
            <person name="Childers C.P."/>
            <person name="Qu J."/>
            <person name="Dugan S."/>
            <person name="Lee S.L."/>
            <person name="Chao H."/>
            <person name="Dinh H."/>
            <person name="Han Y."/>
            <person name="Doddapaneni H."/>
            <person name="Worley K.C."/>
            <person name="Muzny D.M."/>
            <person name="Gibbs R.A."/>
            <person name="Richards S."/>
        </authorList>
    </citation>
    <scope>NUCLEOTIDE SEQUENCE</scope>
    <source>
        <strain evidence="15">HAZT.00-mixed</strain>
        <tissue evidence="15">Whole organism</tissue>
    </source>
</reference>
<evidence type="ECO:0000256" key="10">
    <source>
        <dbReference type="ARBA" id="ARBA00068167"/>
    </source>
</evidence>
<dbReference type="CDD" id="cd00086">
    <property type="entry name" value="homeodomain"/>
    <property type="match status" value="1"/>
</dbReference>
<dbReference type="GO" id="GO:0000981">
    <property type="term" value="F:DNA-binding transcription factor activity, RNA polymerase II-specific"/>
    <property type="evidence" value="ECO:0007669"/>
    <property type="project" value="InterPro"/>
</dbReference>
<sequence>MGGSGNVASLSACGVGDNKAMHFPLSHRRKRRILFTQAQVYELERRFKQQKYLSAPEIEQLAGLIHLTPTQVKIWFQNHRYKMKRAAKEKSMTENNSQSSASVRRVSVPVLVKDGKPCSSSSDSPEPSSISDSKSSSVLHSTSSSVLHSTSSAPQLSNHFQHHTSASSTTDDNSTNSTVGDNLSLMDTDGGDSAGGAEGGAAGGLHHSTAHQMSGYGSPAVHSDCPSPMLLAPQNSASSLPHHITAGLGGLGLGIGDYSRMTPPVHPMVTPPPPHHMVTPPHTPHNPQASMYYFPLQGRNW</sequence>
<dbReference type="GO" id="GO:0030154">
    <property type="term" value="P:cell differentiation"/>
    <property type="evidence" value="ECO:0007669"/>
    <property type="project" value="TreeGrafter"/>
</dbReference>
<evidence type="ECO:0000313" key="15">
    <source>
        <dbReference type="EMBL" id="KAA0195680.1"/>
    </source>
</evidence>
<feature type="region of interest" description="Disordered" evidence="13">
    <location>
        <begin position="86"/>
        <end position="222"/>
    </location>
</feature>
<feature type="domain" description="Homeobox" evidence="14">
    <location>
        <begin position="26"/>
        <end position="86"/>
    </location>
</feature>
<gene>
    <name evidence="15" type="ORF">HAZT_HAZT003970</name>
</gene>
<reference evidence="15" key="1">
    <citation type="submission" date="2014-08" db="EMBL/GenBank/DDBJ databases">
        <authorList>
            <person name="Murali S."/>
            <person name="Richards S."/>
            <person name="Bandaranaike D."/>
            <person name="Bellair M."/>
            <person name="Blankenburg K."/>
            <person name="Chao H."/>
            <person name="Dinh H."/>
            <person name="Doddapaneni H."/>
            <person name="Dugan-Rocha S."/>
            <person name="Elkadiri S."/>
            <person name="Gnanaolivu R."/>
            <person name="Hughes D."/>
            <person name="Lee S."/>
            <person name="Li M."/>
            <person name="Ming W."/>
            <person name="Munidasa M."/>
            <person name="Muniz J."/>
            <person name="Nguyen L."/>
            <person name="Osuji N."/>
            <person name="Pu L.-L."/>
            <person name="Puazo M."/>
            <person name="Skinner E."/>
            <person name="Qu C."/>
            <person name="Quiroz J."/>
            <person name="Raj R."/>
            <person name="Weissenberger G."/>
            <person name="Xin Y."/>
            <person name="Zou X."/>
            <person name="Han Y."/>
            <person name="Worley K."/>
            <person name="Muzny D."/>
            <person name="Gibbs R."/>
        </authorList>
    </citation>
    <scope>NUCLEOTIDE SEQUENCE</scope>
    <source>
        <strain evidence="15">HAZT.00-mixed</strain>
        <tissue evidence="15">Whole organism</tissue>
    </source>
</reference>
<evidence type="ECO:0000256" key="3">
    <source>
        <dbReference type="ARBA" id="ARBA00022473"/>
    </source>
</evidence>
<dbReference type="EMBL" id="JQDR03009427">
    <property type="protein sequence ID" value="KAA0195680.1"/>
    <property type="molecule type" value="Genomic_DNA"/>
</dbReference>
<accession>A0A6A0H167</accession>
<dbReference type="SMART" id="SM00389">
    <property type="entry name" value="HOX"/>
    <property type="match status" value="1"/>
</dbReference>
<evidence type="ECO:0000256" key="11">
    <source>
        <dbReference type="PROSITE-ProRule" id="PRU00108"/>
    </source>
</evidence>
<keyword evidence="6 11" id="KW-0371">Homeobox</keyword>